<comment type="caution">
    <text evidence="3">The sequence shown here is derived from an EMBL/GenBank/DDBJ whole genome shotgun (WGS) entry which is preliminary data.</text>
</comment>
<evidence type="ECO:0000256" key="1">
    <source>
        <dbReference type="SAM" id="MobiDB-lite"/>
    </source>
</evidence>
<evidence type="ECO:0000313" key="3">
    <source>
        <dbReference type="EMBL" id="KAK4465500.1"/>
    </source>
</evidence>
<feature type="signal peptide" evidence="2">
    <location>
        <begin position="1"/>
        <end position="18"/>
    </location>
</feature>
<protein>
    <submittedName>
        <fullName evidence="3">Uncharacterized protein</fullName>
    </submittedName>
</protein>
<feature type="compositionally biased region" description="Gly residues" evidence="1">
    <location>
        <begin position="123"/>
        <end position="146"/>
    </location>
</feature>
<evidence type="ECO:0000313" key="4">
    <source>
        <dbReference type="Proteomes" id="UP001321749"/>
    </source>
</evidence>
<dbReference type="Proteomes" id="UP001321749">
    <property type="component" value="Unassembled WGS sequence"/>
</dbReference>
<feature type="compositionally biased region" description="Low complexity" evidence="1">
    <location>
        <begin position="147"/>
        <end position="174"/>
    </location>
</feature>
<reference evidence="3" key="2">
    <citation type="submission" date="2023-06" db="EMBL/GenBank/DDBJ databases">
        <authorList>
            <consortium name="Lawrence Berkeley National Laboratory"/>
            <person name="Mondo S.J."/>
            <person name="Hensen N."/>
            <person name="Bonometti L."/>
            <person name="Westerberg I."/>
            <person name="Brannstrom I.O."/>
            <person name="Guillou S."/>
            <person name="Cros-Aarteil S."/>
            <person name="Calhoun S."/>
            <person name="Haridas S."/>
            <person name="Kuo A."/>
            <person name="Pangilinan J."/>
            <person name="Riley R."/>
            <person name="Labutti K."/>
            <person name="Andreopoulos B."/>
            <person name="Lipzen A."/>
            <person name="Chen C."/>
            <person name="Yanf M."/>
            <person name="Daum C."/>
            <person name="Ng V."/>
            <person name="Clum A."/>
            <person name="Steindorff A."/>
            <person name="Ohm R."/>
            <person name="Martin F."/>
            <person name="Silar P."/>
            <person name="Natvig D."/>
            <person name="Lalanne C."/>
            <person name="Gautier V."/>
            <person name="Ament-Velasquez S.L."/>
            <person name="Kruys A."/>
            <person name="Hutchinson M.I."/>
            <person name="Powell A.J."/>
            <person name="Barry K."/>
            <person name="Miller A.N."/>
            <person name="Grigoriev I.V."/>
            <person name="Debuchy R."/>
            <person name="Gladieux P."/>
            <person name="Thoren M.H."/>
            <person name="Johannesson H."/>
        </authorList>
    </citation>
    <scope>NUCLEOTIDE SEQUENCE</scope>
    <source>
        <strain evidence="3">PSN324</strain>
    </source>
</reference>
<organism evidence="3 4">
    <name type="scientific">Cladorrhinum samala</name>
    <dbReference type="NCBI Taxonomy" id="585594"/>
    <lineage>
        <taxon>Eukaryota</taxon>
        <taxon>Fungi</taxon>
        <taxon>Dikarya</taxon>
        <taxon>Ascomycota</taxon>
        <taxon>Pezizomycotina</taxon>
        <taxon>Sordariomycetes</taxon>
        <taxon>Sordariomycetidae</taxon>
        <taxon>Sordariales</taxon>
        <taxon>Podosporaceae</taxon>
        <taxon>Cladorrhinum</taxon>
    </lineage>
</organism>
<keyword evidence="4" id="KW-1185">Reference proteome</keyword>
<keyword evidence="2" id="KW-0732">Signal</keyword>
<accession>A0AAV9I001</accession>
<reference evidence="3" key="1">
    <citation type="journal article" date="2023" name="Mol. Phylogenet. Evol.">
        <title>Genome-scale phylogeny and comparative genomics of the fungal order Sordariales.</title>
        <authorList>
            <person name="Hensen N."/>
            <person name="Bonometti L."/>
            <person name="Westerberg I."/>
            <person name="Brannstrom I.O."/>
            <person name="Guillou S."/>
            <person name="Cros-Aarteil S."/>
            <person name="Calhoun S."/>
            <person name="Haridas S."/>
            <person name="Kuo A."/>
            <person name="Mondo S."/>
            <person name="Pangilinan J."/>
            <person name="Riley R."/>
            <person name="LaButti K."/>
            <person name="Andreopoulos B."/>
            <person name="Lipzen A."/>
            <person name="Chen C."/>
            <person name="Yan M."/>
            <person name="Daum C."/>
            <person name="Ng V."/>
            <person name="Clum A."/>
            <person name="Steindorff A."/>
            <person name="Ohm R.A."/>
            <person name="Martin F."/>
            <person name="Silar P."/>
            <person name="Natvig D.O."/>
            <person name="Lalanne C."/>
            <person name="Gautier V."/>
            <person name="Ament-Velasquez S.L."/>
            <person name="Kruys A."/>
            <person name="Hutchinson M.I."/>
            <person name="Powell A.J."/>
            <person name="Barry K."/>
            <person name="Miller A.N."/>
            <person name="Grigoriev I.V."/>
            <person name="Debuchy R."/>
            <person name="Gladieux P."/>
            <person name="Hiltunen Thoren M."/>
            <person name="Johannesson H."/>
        </authorList>
    </citation>
    <scope>NUCLEOTIDE SEQUENCE</scope>
    <source>
        <strain evidence="3">PSN324</strain>
    </source>
</reference>
<gene>
    <name evidence="3" type="ORF">QBC42DRAFT_13544</name>
</gene>
<feature type="chain" id="PRO_5043866341" evidence="2">
    <location>
        <begin position="19"/>
        <end position="199"/>
    </location>
</feature>
<dbReference type="EMBL" id="MU864939">
    <property type="protein sequence ID" value="KAK4465500.1"/>
    <property type="molecule type" value="Genomic_DNA"/>
</dbReference>
<name>A0AAV9I001_9PEZI</name>
<feature type="region of interest" description="Disordered" evidence="1">
    <location>
        <begin position="120"/>
        <end position="175"/>
    </location>
</feature>
<proteinExistence type="predicted"/>
<dbReference type="AlphaFoldDB" id="A0AAV9I001"/>
<sequence length="199" mass="19015">MRVTSILMAGAFALFANAQSQSTTSAAPTSTDPATAAQTSQQAEINRCINACTPGDVSCTSKCIAVPNPNEQQINSTNNCIANCPLGQGTESDNAKYAECRDGCIGKFYFTATAGVPPAQSTGGSGSNGGSGSGSGSSGSGSGSGSGSSNPTGTTDGQGSGSASSSGAPASQTSNPAALLQISGAAAGVVGFAAALLAL</sequence>
<evidence type="ECO:0000256" key="2">
    <source>
        <dbReference type="SAM" id="SignalP"/>
    </source>
</evidence>